<dbReference type="AlphaFoldDB" id="A0A1H6RSE2"/>
<evidence type="ECO:0000313" key="3">
    <source>
        <dbReference type="Proteomes" id="UP000183077"/>
    </source>
</evidence>
<dbReference type="EMBL" id="FNYS01000002">
    <property type="protein sequence ID" value="SEI58671.1"/>
    <property type="molecule type" value="Genomic_DNA"/>
</dbReference>
<dbReference type="Proteomes" id="UP000183077">
    <property type="component" value="Unassembled WGS sequence"/>
</dbReference>
<sequence length="205" mass="23268">MMKQLYFAMLAVLFSTVSFAQTKIGTSPDINADAMFEVESTNKGLLLPRVELKSTKEAAPMSTHVAGMTVYNMKAQNDVLVGFYYNDGEKWQQMVTKDYKAVKFFYMPSIVFDTSEDRSGVTINLFEEYKKQFALQNDSHFISEGAPKAGIPYFEKATDLYYYVTSYDKTVFTIKSITKEGLMTYDVKAQATDCTIMNIVFVVKD</sequence>
<gene>
    <name evidence="2" type="ORF">SAMN04488018_10292</name>
</gene>
<dbReference type="RefSeq" id="WP_083394382.1">
    <property type="nucleotide sequence ID" value="NZ_FNYS01000002.1"/>
</dbReference>
<name>A0A1H6RSE2_9FLAO</name>
<organism evidence="2 3">
    <name type="scientific">Myroides marinus</name>
    <dbReference type="NCBI Taxonomy" id="703342"/>
    <lineage>
        <taxon>Bacteria</taxon>
        <taxon>Pseudomonadati</taxon>
        <taxon>Bacteroidota</taxon>
        <taxon>Flavobacteriia</taxon>
        <taxon>Flavobacteriales</taxon>
        <taxon>Flavobacteriaceae</taxon>
        <taxon>Myroides</taxon>
    </lineage>
</organism>
<dbReference type="GeneID" id="82255783"/>
<keyword evidence="1" id="KW-0732">Signal</keyword>
<feature type="chain" id="PRO_5010371017" evidence="1">
    <location>
        <begin position="21"/>
        <end position="205"/>
    </location>
</feature>
<proteinExistence type="predicted"/>
<reference evidence="2 3" key="1">
    <citation type="submission" date="2016-10" db="EMBL/GenBank/DDBJ databases">
        <authorList>
            <person name="de Groot N.N."/>
        </authorList>
    </citation>
    <scope>NUCLEOTIDE SEQUENCE [LARGE SCALE GENOMIC DNA]</scope>
    <source>
        <strain evidence="2 3">DSM 23048</strain>
    </source>
</reference>
<evidence type="ECO:0000313" key="2">
    <source>
        <dbReference type="EMBL" id="SEI58671.1"/>
    </source>
</evidence>
<protein>
    <submittedName>
        <fullName evidence="2">Uncharacterized protein</fullName>
    </submittedName>
</protein>
<feature type="signal peptide" evidence="1">
    <location>
        <begin position="1"/>
        <end position="20"/>
    </location>
</feature>
<accession>A0A1H6RSE2</accession>
<evidence type="ECO:0000256" key="1">
    <source>
        <dbReference type="SAM" id="SignalP"/>
    </source>
</evidence>